<protein>
    <submittedName>
        <fullName evidence="1">Putative lipoprotein</fullName>
    </submittedName>
</protein>
<gene>
    <name evidence="1" type="ORF">M983_2326</name>
</gene>
<dbReference type="EMBL" id="LXEN01000110">
    <property type="protein sequence ID" value="OAT25577.1"/>
    <property type="molecule type" value="Genomic_DNA"/>
</dbReference>
<dbReference type="STRING" id="1354337.M983_2326"/>
<evidence type="ECO:0000313" key="2">
    <source>
        <dbReference type="Proteomes" id="UP000094023"/>
    </source>
</evidence>
<sequence length="153" mass="16388">MRPISLNIASQDKRPSKTLAEINRNGKLDVLVPTRDLSFLMQEVLQKQMIARGFMVGSPAAADVIIVINKLNADVSEGSVRHSISASADISVIVTLPNGSSNTKTFRASHNVQGPFGASNEKIAAAINNVLTELVKDMAKDASVSQFIKSNAR</sequence>
<comment type="caution">
    <text evidence="1">The sequence shown here is derived from an EMBL/GenBank/DDBJ whole genome shotgun (WGS) entry which is preliminary data.</text>
</comment>
<dbReference type="PATRIC" id="fig|1354337.4.peg.2388"/>
<accession>A0A198FKV8</accession>
<dbReference type="InterPro" id="IPR005619">
    <property type="entry name" value="Uncharacterised_YajG"/>
</dbReference>
<name>A0A198FKV8_9GAMM</name>
<dbReference type="Proteomes" id="UP000094023">
    <property type="component" value="Unassembled WGS sequence"/>
</dbReference>
<dbReference type="AlphaFoldDB" id="A0A198FKV8"/>
<dbReference type="Pfam" id="PF03923">
    <property type="entry name" value="Lipoprotein_16"/>
    <property type="match status" value="1"/>
</dbReference>
<proteinExistence type="predicted"/>
<evidence type="ECO:0000313" key="1">
    <source>
        <dbReference type="EMBL" id="OAT25577.1"/>
    </source>
</evidence>
<reference evidence="1 2" key="1">
    <citation type="submission" date="2016-04" db="EMBL/GenBank/DDBJ databases">
        <title>ATOL: Assembling a taxonomically balanced genome-scale reconstruction of the evolutionary history of the Enterobacteriaceae.</title>
        <authorList>
            <person name="Plunkett G.III."/>
            <person name="Neeno-Eckwall E.C."/>
            <person name="Glasner J.D."/>
            <person name="Perna N.T."/>
        </authorList>
    </citation>
    <scope>NUCLEOTIDE SEQUENCE [LARGE SCALE GENOMIC DNA]</scope>
    <source>
        <strain evidence="1 2">ATCC 19692</strain>
    </source>
</reference>
<keyword evidence="2" id="KW-1185">Reference proteome</keyword>
<keyword evidence="1" id="KW-0449">Lipoprotein</keyword>
<organism evidence="1 2">
    <name type="scientific">Proteus myxofaciens ATCC 19692</name>
    <dbReference type="NCBI Taxonomy" id="1354337"/>
    <lineage>
        <taxon>Bacteria</taxon>
        <taxon>Pseudomonadati</taxon>
        <taxon>Pseudomonadota</taxon>
        <taxon>Gammaproteobacteria</taxon>
        <taxon>Enterobacterales</taxon>
        <taxon>Morganellaceae</taxon>
        <taxon>Proteus</taxon>
    </lineage>
</organism>